<dbReference type="EMBL" id="KN817578">
    <property type="protein sequence ID" value="KJA19427.1"/>
    <property type="molecule type" value="Genomic_DNA"/>
</dbReference>
<dbReference type="Proteomes" id="UP000054270">
    <property type="component" value="Unassembled WGS sequence"/>
</dbReference>
<protein>
    <recommendedName>
        <fullName evidence="3">F-box domain-containing protein</fullName>
    </recommendedName>
</protein>
<dbReference type="SUPFAM" id="SSF52047">
    <property type="entry name" value="RNI-like"/>
    <property type="match status" value="1"/>
</dbReference>
<dbReference type="OMA" id="RIACIIN"/>
<name>A0A0D2KY20_HYPSF</name>
<evidence type="ECO:0000313" key="2">
    <source>
        <dbReference type="Proteomes" id="UP000054270"/>
    </source>
</evidence>
<proteinExistence type="predicted"/>
<accession>A0A0D2KY20</accession>
<dbReference type="AlphaFoldDB" id="A0A0D2KY20"/>
<dbReference type="OrthoDB" id="3130276at2759"/>
<keyword evidence="2" id="KW-1185">Reference proteome</keyword>
<organism evidence="1 2">
    <name type="scientific">Hypholoma sublateritium (strain FD-334 SS-4)</name>
    <dbReference type="NCBI Taxonomy" id="945553"/>
    <lineage>
        <taxon>Eukaryota</taxon>
        <taxon>Fungi</taxon>
        <taxon>Dikarya</taxon>
        <taxon>Basidiomycota</taxon>
        <taxon>Agaricomycotina</taxon>
        <taxon>Agaricomycetes</taxon>
        <taxon>Agaricomycetidae</taxon>
        <taxon>Agaricales</taxon>
        <taxon>Agaricineae</taxon>
        <taxon>Strophariaceae</taxon>
        <taxon>Hypholoma</taxon>
    </lineage>
</organism>
<reference evidence="2" key="1">
    <citation type="submission" date="2014-04" db="EMBL/GenBank/DDBJ databases">
        <title>Evolutionary Origins and Diversification of the Mycorrhizal Mutualists.</title>
        <authorList>
            <consortium name="DOE Joint Genome Institute"/>
            <consortium name="Mycorrhizal Genomics Consortium"/>
            <person name="Kohler A."/>
            <person name="Kuo A."/>
            <person name="Nagy L.G."/>
            <person name="Floudas D."/>
            <person name="Copeland A."/>
            <person name="Barry K.W."/>
            <person name="Cichocki N."/>
            <person name="Veneault-Fourrey C."/>
            <person name="LaButti K."/>
            <person name="Lindquist E.A."/>
            <person name="Lipzen A."/>
            <person name="Lundell T."/>
            <person name="Morin E."/>
            <person name="Murat C."/>
            <person name="Riley R."/>
            <person name="Ohm R."/>
            <person name="Sun H."/>
            <person name="Tunlid A."/>
            <person name="Henrissat B."/>
            <person name="Grigoriev I.V."/>
            <person name="Hibbett D.S."/>
            <person name="Martin F."/>
        </authorList>
    </citation>
    <scope>NUCLEOTIDE SEQUENCE [LARGE SCALE GENOMIC DNA]</scope>
    <source>
        <strain evidence="2">FD-334 SS-4</strain>
    </source>
</reference>
<evidence type="ECO:0000313" key="1">
    <source>
        <dbReference type="EMBL" id="KJA19427.1"/>
    </source>
</evidence>
<gene>
    <name evidence="1" type="ORF">HYPSUDRAFT_204642</name>
</gene>
<evidence type="ECO:0008006" key="3">
    <source>
        <dbReference type="Google" id="ProtNLM"/>
    </source>
</evidence>
<sequence length="709" mass="79398">MSAYSPIQRLDYDILWCIIQINADMFNYDGALETTLATSRVCRNWRNFMLSTDSIWAHLVDLDHRLWRTAEGSTELIRRSGTALLWMKLHYYMYRPHDRIVHVPNILGKHLDQVQRLEVSLTCKYGDQWSLVYVPAVDFESFSITLEHESYRSNIAIPIHSSLFGGSVPLLRELRFRGHRSDFTIPPSSWLQQLRSLDLRVGLTVSEMLGILRSTINVDNLRLHDMLANDHANSTLSLVSLPKLAHLDMHFHVEGITAGAVLLDHICIPPTCSLNFSIRWMYHTEIDQESTFAAIIRLISTPARASFTHHAPQNLGLTITQRHFTFETTTHSDGPAFRFSMELAPPHVFPKHALPILLSEFSLPYFSKVTSLRIGISGVHQPVPEIATFMACLPSVNTIKTDKWSLRHLIRTPANLNMVDTEPKIAFPTLQILDIRSLLFSRAEKFRFDNYPEPVSKFVMTRIAHGHAISVVDFTEHALNALPHLEFMRKAVGLKSGDDIELRGGLCISREWDDGEDEPTSSHSDASALCALAALSTGTTPRRIHPHRSMRADGPMQPLAAARGKAADGRRVAVTVRRAPPPDRYASSASGPAEQRAALPGVSHMEQHLTHRCVAVLLLIETTTDPPEPVRHPYYRRRAADALSATRGRCICFCAASDTVHRALPPCNGGGDTDTIRALRPAAPFSDPCPFPARYAVLPHPSARTLGRF</sequence>